<dbReference type="Gene3D" id="3.40.50.1820">
    <property type="entry name" value="alpha/beta hydrolase"/>
    <property type="match status" value="1"/>
</dbReference>
<dbReference type="AlphaFoldDB" id="A0A5R9DW97"/>
<dbReference type="InterPro" id="IPR050583">
    <property type="entry name" value="Mycobacterial_A85_antigen"/>
</dbReference>
<proteinExistence type="predicted"/>
<dbReference type="InterPro" id="IPR029058">
    <property type="entry name" value="AB_hydrolase_fold"/>
</dbReference>
<gene>
    <name evidence="1" type="ORF">FEZ33_08090</name>
</gene>
<accession>A0A5R9DW97</accession>
<dbReference type="PANTHER" id="PTHR48098">
    <property type="entry name" value="ENTEROCHELIN ESTERASE-RELATED"/>
    <property type="match status" value="1"/>
</dbReference>
<dbReference type="GO" id="GO:0016787">
    <property type="term" value="F:hydrolase activity"/>
    <property type="evidence" value="ECO:0007669"/>
    <property type="project" value="UniProtKB-KW"/>
</dbReference>
<name>A0A5R9DW97_9LACT</name>
<reference evidence="1 2" key="1">
    <citation type="submission" date="2019-05" db="EMBL/GenBank/DDBJ databases">
        <title>The metagenome of a microbial culture collection derived from dairy environment covers the genomic content of the human microbiome.</title>
        <authorList>
            <person name="Roder T."/>
            <person name="Wuthrich D."/>
            <person name="Sattari Z."/>
            <person name="Von Ah U."/>
            <person name="Bar C."/>
            <person name="Ronchi F."/>
            <person name="Macpherson A.J."/>
            <person name="Ganal-Vonarburg S.C."/>
            <person name="Bruggmann R."/>
            <person name="Vergeres G."/>
        </authorList>
    </citation>
    <scope>NUCLEOTIDE SEQUENCE [LARGE SCALE GENOMIC DNA]</scope>
    <source>
        <strain evidence="1 2">FAM 24227</strain>
    </source>
</reference>
<dbReference type="Proteomes" id="UP000306420">
    <property type="component" value="Unassembled WGS sequence"/>
</dbReference>
<dbReference type="SUPFAM" id="SSF53474">
    <property type="entry name" value="alpha/beta-Hydrolases"/>
    <property type="match status" value="1"/>
</dbReference>
<dbReference type="RefSeq" id="WP_138404903.1">
    <property type="nucleotide sequence ID" value="NZ_VBSP01000028.1"/>
</dbReference>
<sequence>MFWKRTDDYYYLKLETHYFDIPYYNQKRRIRVLLPKDYKKDVENAYPVLYMHDGQNVFYSKEAFVGHSWKVIPTIKKNKELPKMIIVAVDNANENRLNEYSPWPTDQTKTEEFQNVGGDGALHGEWFVNELKPFIDDNYRTLPDRKNTLLAGSSMGGIMAAYMGSKYPEVFGVLGVFSLASWFNEAQFLSFIKAHPLNPDTKVYIQVGTNEGDDTDASFIDGKMNQQYIDCNLRYYNNLLKMNHPIDNIWLRIMADEEHHELYWARHFPEFLRYGFDIINGDN</sequence>
<protein>
    <submittedName>
        <fullName evidence="1">Alpha/beta hydrolase</fullName>
    </submittedName>
</protein>
<keyword evidence="1" id="KW-0378">Hydrolase</keyword>
<dbReference type="OrthoDB" id="9784036at2"/>
<comment type="caution">
    <text evidence="1">The sequence shown here is derived from an EMBL/GenBank/DDBJ whole genome shotgun (WGS) entry which is preliminary data.</text>
</comment>
<dbReference type="PANTHER" id="PTHR48098:SF6">
    <property type="entry name" value="FERRI-BACILLIBACTIN ESTERASE BESA"/>
    <property type="match status" value="1"/>
</dbReference>
<evidence type="ECO:0000313" key="1">
    <source>
        <dbReference type="EMBL" id="TLQ40504.1"/>
    </source>
</evidence>
<dbReference type="Pfam" id="PF00756">
    <property type="entry name" value="Esterase"/>
    <property type="match status" value="1"/>
</dbReference>
<organism evidence="1 2">
    <name type="scientific">Ruoffia tabacinasalis</name>
    <dbReference type="NCBI Taxonomy" id="87458"/>
    <lineage>
        <taxon>Bacteria</taxon>
        <taxon>Bacillati</taxon>
        <taxon>Bacillota</taxon>
        <taxon>Bacilli</taxon>
        <taxon>Lactobacillales</taxon>
        <taxon>Aerococcaceae</taxon>
        <taxon>Ruoffia</taxon>
    </lineage>
</organism>
<dbReference type="InterPro" id="IPR000801">
    <property type="entry name" value="Esterase-like"/>
</dbReference>
<evidence type="ECO:0000313" key="2">
    <source>
        <dbReference type="Proteomes" id="UP000306420"/>
    </source>
</evidence>
<dbReference type="EMBL" id="VBSP01000028">
    <property type="protein sequence ID" value="TLQ40504.1"/>
    <property type="molecule type" value="Genomic_DNA"/>
</dbReference>